<organism evidence="8 9">
    <name type="scientific">Aegilops tauschii subsp. strangulata</name>
    <name type="common">Goatgrass</name>
    <dbReference type="NCBI Taxonomy" id="200361"/>
    <lineage>
        <taxon>Eukaryota</taxon>
        <taxon>Viridiplantae</taxon>
        <taxon>Streptophyta</taxon>
        <taxon>Embryophyta</taxon>
        <taxon>Tracheophyta</taxon>
        <taxon>Spermatophyta</taxon>
        <taxon>Magnoliopsida</taxon>
        <taxon>Liliopsida</taxon>
        <taxon>Poales</taxon>
        <taxon>Poaceae</taxon>
        <taxon>BOP clade</taxon>
        <taxon>Pooideae</taxon>
        <taxon>Triticodae</taxon>
        <taxon>Triticeae</taxon>
        <taxon>Triticinae</taxon>
        <taxon>Aegilops</taxon>
    </lineage>
</organism>
<reference evidence="8" key="4">
    <citation type="submission" date="2019-03" db="UniProtKB">
        <authorList>
            <consortium name="EnsemblPlants"/>
        </authorList>
    </citation>
    <scope>IDENTIFICATION</scope>
</reference>
<comment type="subcellular location">
    <subcellularLocation>
        <location evidence="6">Nucleus</location>
    </subcellularLocation>
</comment>
<reference evidence="9" key="2">
    <citation type="journal article" date="2017" name="Nat. Plants">
        <title>The Aegilops tauschii genome reveals multiple impacts of transposons.</title>
        <authorList>
            <person name="Zhao G."/>
            <person name="Zou C."/>
            <person name="Li K."/>
            <person name="Wang K."/>
            <person name="Li T."/>
            <person name="Gao L."/>
            <person name="Zhang X."/>
            <person name="Wang H."/>
            <person name="Yang Z."/>
            <person name="Liu X."/>
            <person name="Jiang W."/>
            <person name="Mao L."/>
            <person name="Kong X."/>
            <person name="Jiao Y."/>
            <person name="Jia J."/>
        </authorList>
    </citation>
    <scope>NUCLEOTIDE SEQUENCE [LARGE SCALE GENOMIC DNA]</scope>
    <source>
        <strain evidence="9">cv. AL8/78</strain>
    </source>
</reference>
<keyword evidence="9" id="KW-1185">Reference proteome</keyword>
<dbReference type="PROSITE" id="PS50966">
    <property type="entry name" value="ZF_SWIM"/>
    <property type="match status" value="1"/>
</dbReference>
<sequence length="87" mass="9831">DNEYMVKIGRLVDGQYATSEEEYKVVGDNHQQTASCSCGQFERVGILCAHALKVLDLMNIKLLPAHYILKRWTRKARSGSIKDCCGR</sequence>
<comment type="similarity">
    <text evidence="1 6">Belongs to the FHY3/FAR1 family.</text>
</comment>
<dbReference type="GO" id="GO:0005634">
    <property type="term" value="C:nucleus"/>
    <property type="evidence" value="ECO:0007669"/>
    <property type="project" value="UniProtKB-SubCell"/>
</dbReference>
<dbReference type="GO" id="GO:0006355">
    <property type="term" value="P:regulation of DNA-templated transcription"/>
    <property type="evidence" value="ECO:0007669"/>
    <property type="project" value="UniProtKB-UniRule"/>
</dbReference>
<evidence type="ECO:0000256" key="6">
    <source>
        <dbReference type="RuleBase" id="RU367018"/>
    </source>
</evidence>
<evidence type="ECO:0000313" key="8">
    <source>
        <dbReference type="EnsemblPlants" id="AET1Gv20406700.1"/>
    </source>
</evidence>
<evidence type="ECO:0000256" key="4">
    <source>
        <dbReference type="ARBA" id="ARBA00022833"/>
    </source>
</evidence>
<keyword evidence="6" id="KW-0539">Nucleus</keyword>
<dbReference type="Gramene" id="AET1Gv20406700.1">
    <property type="protein sequence ID" value="AET1Gv20406700.1"/>
    <property type="gene ID" value="AET1Gv20406700"/>
</dbReference>
<comment type="function">
    <text evidence="6">Putative transcription activator involved in regulating light control of development.</text>
</comment>
<dbReference type="STRING" id="200361.A0A452YG79"/>
<dbReference type="InterPro" id="IPR006564">
    <property type="entry name" value="Znf_PMZ"/>
</dbReference>
<evidence type="ECO:0000313" key="9">
    <source>
        <dbReference type="Proteomes" id="UP000015105"/>
    </source>
</evidence>
<reference evidence="8" key="3">
    <citation type="journal article" date="2017" name="Nature">
        <title>Genome sequence of the progenitor of the wheat D genome Aegilops tauschii.</title>
        <authorList>
            <person name="Luo M.C."/>
            <person name="Gu Y.Q."/>
            <person name="Puiu D."/>
            <person name="Wang H."/>
            <person name="Twardziok S.O."/>
            <person name="Deal K.R."/>
            <person name="Huo N."/>
            <person name="Zhu T."/>
            <person name="Wang L."/>
            <person name="Wang Y."/>
            <person name="McGuire P.E."/>
            <person name="Liu S."/>
            <person name="Long H."/>
            <person name="Ramasamy R.K."/>
            <person name="Rodriguez J.C."/>
            <person name="Van S.L."/>
            <person name="Yuan L."/>
            <person name="Wang Z."/>
            <person name="Xia Z."/>
            <person name="Xiao L."/>
            <person name="Anderson O.D."/>
            <person name="Ouyang S."/>
            <person name="Liang Y."/>
            <person name="Zimin A.V."/>
            <person name="Pertea G."/>
            <person name="Qi P."/>
            <person name="Bennetzen J.L."/>
            <person name="Dai X."/>
            <person name="Dawson M.W."/>
            <person name="Muller H.G."/>
            <person name="Kugler K."/>
            <person name="Rivarola-Duarte L."/>
            <person name="Spannagl M."/>
            <person name="Mayer K.F.X."/>
            <person name="Lu F.H."/>
            <person name="Bevan M.W."/>
            <person name="Leroy P."/>
            <person name="Li P."/>
            <person name="You F.M."/>
            <person name="Sun Q."/>
            <person name="Liu Z."/>
            <person name="Lyons E."/>
            <person name="Wicker T."/>
            <person name="Salzberg S.L."/>
            <person name="Devos K.M."/>
            <person name="Dvorak J."/>
        </authorList>
    </citation>
    <scope>NUCLEOTIDE SEQUENCE [LARGE SCALE GENOMIC DNA]</scope>
    <source>
        <strain evidence="8">cv. AL8/78</strain>
    </source>
</reference>
<reference evidence="8" key="5">
    <citation type="journal article" date="2021" name="G3 (Bethesda)">
        <title>Aegilops tauschii genome assembly Aet v5.0 features greater sequence contiguity and improved annotation.</title>
        <authorList>
            <person name="Wang L."/>
            <person name="Zhu T."/>
            <person name="Rodriguez J.C."/>
            <person name="Deal K.R."/>
            <person name="Dubcovsky J."/>
            <person name="McGuire P.E."/>
            <person name="Lux T."/>
            <person name="Spannagl M."/>
            <person name="Mayer K.F.X."/>
            <person name="Baldrich P."/>
            <person name="Meyers B.C."/>
            <person name="Huo N."/>
            <person name="Gu Y.Q."/>
            <person name="Zhou H."/>
            <person name="Devos K.M."/>
            <person name="Bennetzen J.L."/>
            <person name="Unver T."/>
            <person name="Budak H."/>
            <person name="Gulick P.J."/>
            <person name="Galiba G."/>
            <person name="Kalapos B."/>
            <person name="Nelson D.R."/>
            <person name="Li P."/>
            <person name="You F.M."/>
            <person name="Luo M.C."/>
            <person name="Dvorak J."/>
        </authorList>
    </citation>
    <scope>NUCLEOTIDE SEQUENCE [LARGE SCALE GENOMIC DNA]</scope>
    <source>
        <strain evidence="8">cv. AL8/78</strain>
    </source>
</reference>
<dbReference type="Proteomes" id="UP000015105">
    <property type="component" value="Chromosome 1D"/>
</dbReference>
<dbReference type="InterPro" id="IPR007527">
    <property type="entry name" value="Znf_SWIM"/>
</dbReference>
<evidence type="ECO:0000259" key="7">
    <source>
        <dbReference type="PROSITE" id="PS50966"/>
    </source>
</evidence>
<proteinExistence type="inferred from homology"/>
<reference evidence="9" key="1">
    <citation type="journal article" date="2014" name="Science">
        <title>Ancient hybridizations among the ancestral genomes of bread wheat.</title>
        <authorList>
            <consortium name="International Wheat Genome Sequencing Consortium,"/>
            <person name="Marcussen T."/>
            <person name="Sandve S.R."/>
            <person name="Heier L."/>
            <person name="Spannagl M."/>
            <person name="Pfeifer M."/>
            <person name="Jakobsen K.S."/>
            <person name="Wulff B.B."/>
            <person name="Steuernagel B."/>
            <person name="Mayer K.F."/>
            <person name="Olsen O.A."/>
        </authorList>
    </citation>
    <scope>NUCLEOTIDE SEQUENCE [LARGE SCALE GENOMIC DNA]</scope>
    <source>
        <strain evidence="9">cv. AL8/78</strain>
    </source>
</reference>
<name>A0A452YG79_AEGTS</name>
<accession>A0A452YG79</accession>
<dbReference type="Pfam" id="PF04434">
    <property type="entry name" value="SWIM"/>
    <property type="match status" value="1"/>
</dbReference>
<protein>
    <recommendedName>
        <fullName evidence="6">Protein FAR1-RELATED SEQUENCE</fullName>
    </recommendedName>
</protein>
<dbReference type="GO" id="GO:0008270">
    <property type="term" value="F:zinc ion binding"/>
    <property type="evidence" value="ECO:0007669"/>
    <property type="project" value="UniProtKB-UniRule"/>
</dbReference>
<keyword evidence="4 6" id="KW-0862">Zinc</keyword>
<evidence type="ECO:0000256" key="1">
    <source>
        <dbReference type="ARBA" id="ARBA00005889"/>
    </source>
</evidence>
<dbReference type="AlphaFoldDB" id="A0A452YG79"/>
<dbReference type="PANTHER" id="PTHR31669:SF281">
    <property type="entry name" value="PROTEIN FAR1-RELATED SEQUENCE"/>
    <property type="match status" value="1"/>
</dbReference>
<dbReference type="SMART" id="SM00575">
    <property type="entry name" value="ZnF_PMZ"/>
    <property type="match status" value="1"/>
</dbReference>
<evidence type="ECO:0000256" key="2">
    <source>
        <dbReference type="ARBA" id="ARBA00022723"/>
    </source>
</evidence>
<dbReference type="EnsemblPlants" id="AET1Gv20406700.1">
    <property type="protein sequence ID" value="AET1Gv20406700.1"/>
    <property type="gene ID" value="AET1Gv20406700"/>
</dbReference>
<dbReference type="PANTHER" id="PTHR31669">
    <property type="entry name" value="PROTEIN FAR1-RELATED SEQUENCE 10-RELATED"/>
    <property type="match status" value="1"/>
</dbReference>
<dbReference type="InterPro" id="IPR031052">
    <property type="entry name" value="FHY3/FAR1"/>
</dbReference>
<evidence type="ECO:0000256" key="3">
    <source>
        <dbReference type="ARBA" id="ARBA00022771"/>
    </source>
</evidence>
<keyword evidence="2 6" id="KW-0479">Metal-binding</keyword>
<feature type="domain" description="SWIM-type" evidence="7">
    <location>
        <begin position="23"/>
        <end position="59"/>
    </location>
</feature>
<keyword evidence="3 5" id="KW-0863">Zinc-finger</keyword>
<evidence type="ECO:0000256" key="5">
    <source>
        <dbReference type="PROSITE-ProRule" id="PRU00325"/>
    </source>
</evidence>